<gene>
    <name evidence="3" type="ORF">PHATRDRAFT_43118</name>
</gene>
<dbReference type="HOGENOM" id="CLU_371110_0_0_1"/>
<dbReference type="Proteomes" id="UP000000759">
    <property type="component" value="Chromosome 1"/>
</dbReference>
<dbReference type="InterPro" id="IPR029058">
    <property type="entry name" value="AB_hydrolase_fold"/>
</dbReference>
<dbReference type="GO" id="GO:0019433">
    <property type="term" value="P:triglyceride catabolic process"/>
    <property type="evidence" value="ECO:0007669"/>
    <property type="project" value="TreeGrafter"/>
</dbReference>
<dbReference type="PANTHER" id="PTHR23025">
    <property type="entry name" value="TRIACYLGLYCEROL LIPASE"/>
    <property type="match status" value="1"/>
</dbReference>
<evidence type="ECO:0000256" key="1">
    <source>
        <dbReference type="SAM" id="MobiDB-lite"/>
    </source>
</evidence>
<name>B7FQP4_PHATC</name>
<protein>
    <recommendedName>
        <fullName evidence="2">Alpha/beta hydrolase fold-3 domain-containing protein</fullName>
    </recommendedName>
</protein>
<dbReference type="AlphaFoldDB" id="B7FQP4"/>
<dbReference type="RefSeq" id="XP_002177441.1">
    <property type="nucleotide sequence ID" value="XM_002177405.1"/>
</dbReference>
<organism evidence="3 4">
    <name type="scientific">Phaeodactylum tricornutum (strain CCAP 1055/1)</name>
    <dbReference type="NCBI Taxonomy" id="556484"/>
    <lineage>
        <taxon>Eukaryota</taxon>
        <taxon>Sar</taxon>
        <taxon>Stramenopiles</taxon>
        <taxon>Ochrophyta</taxon>
        <taxon>Bacillariophyta</taxon>
        <taxon>Bacillariophyceae</taxon>
        <taxon>Bacillariophycidae</taxon>
        <taxon>Naviculales</taxon>
        <taxon>Phaeodactylaceae</taxon>
        <taxon>Phaeodactylum</taxon>
    </lineage>
</organism>
<dbReference type="STRING" id="556484.B7FQP4"/>
<feature type="region of interest" description="Disordered" evidence="1">
    <location>
        <begin position="449"/>
        <end position="472"/>
    </location>
</feature>
<dbReference type="Pfam" id="PF07859">
    <property type="entry name" value="Abhydrolase_3"/>
    <property type="match status" value="1"/>
</dbReference>
<dbReference type="KEGG" id="pti:PHATRDRAFT_43118"/>
<dbReference type="InterPro" id="IPR013094">
    <property type="entry name" value="AB_hydrolase_3"/>
</dbReference>
<dbReference type="OrthoDB" id="408631at2759"/>
<dbReference type="eggNOG" id="KOG4388">
    <property type="taxonomic scope" value="Eukaryota"/>
</dbReference>
<dbReference type="GO" id="GO:0004771">
    <property type="term" value="F:sterol ester esterase activity"/>
    <property type="evidence" value="ECO:0007669"/>
    <property type="project" value="TreeGrafter"/>
</dbReference>
<evidence type="ECO:0000313" key="4">
    <source>
        <dbReference type="Proteomes" id="UP000000759"/>
    </source>
</evidence>
<reference evidence="3 4" key="1">
    <citation type="journal article" date="2008" name="Nature">
        <title>The Phaeodactylum genome reveals the evolutionary history of diatom genomes.</title>
        <authorList>
            <person name="Bowler C."/>
            <person name="Allen A.E."/>
            <person name="Badger J.H."/>
            <person name="Grimwood J."/>
            <person name="Jabbari K."/>
            <person name="Kuo A."/>
            <person name="Maheswari U."/>
            <person name="Martens C."/>
            <person name="Maumus F."/>
            <person name="Otillar R.P."/>
            <person name="Rayko E."/>
            <person name="Salamov A."/>
            <person name="Vandepoele K."/>
            <person name="Beszteri B."/>
            <person name="Gruber A."/>
            <person name="Heijde M."/>
            <person name="Katinka M."/>
            <person name="Mock T."/>
            <person name="Valentin K."/>
            <person name="Verret F."/>
            <person name="Berges J.A."/>
            <person name="Brownlee C."/>
            <person name="Cadoret J.P."/>
            <person name="Chiovitti A."/>
            <person name="Choi C.J."/>
            <person name="Coesel S."/>
            <person name="De Martino A."/>
            <person name="Detter J.C."/>
            <person name="Durkin C."/>
            <person name="Falciatore A."/>
            <person name="Fournet J."/>
            <person name="Haruta M."/>
            <person name="Huysman M.J."/>
            <person name="Jenkins B.D."/>
            <person name="Jiroutova K."/>
            <person name="Jorgensen R.E."/>
            <person name="Joubert Y."/>
            <person name="Kaplan A."/>
            <person name="Kroger N."/>
            <person name="Kroth P.G."/>
            <person name="La Roche J."/>
            <person name="Lindquist E."/>
            <person name="Lommer M."/>
            <person name="Martin-Jezequel V."/>
            <person name="Lopez P.J."/>
            <person name="Lucas S."/>
            <person name="Mangogna M."/>
            <person name="McGinnis K."/>
            <person name="Medlin L.K."/>
            <person name="Montsant A."/>
            <person name="Oudot-Le Secq M.P."/>
            <person name="Napoli C."/>
            <person name="Obornik M."/>
            <person name="Parker M.S."/>
            <person name="Petit J.L."/>
            <person name="Porcel B.M."/>
            <person name="Poulsen N."/>
            <person name="Robison M."/>
            <person name="Rychlewski L."/>
            <person name="Rynearson T.A."/>
            <person name="Schmutz J."/>
            <person name="Shapiro H."/>
            <person name="Siaut M."/>
            <person name="Stanley M."/>
            <person name="Sussman M.R."/>
            <person name="Taylor A.R."/>
            <person name="Vardi A."/>
            <person name="von Dassow P."/>
            <person name="Vyverman W."/>
            <person name="Willis A."/>
            <person name="Wyrwicz L.S."/>
            <person name="Rokhsar D.S."/>
            <person name="Weissenbach J."/>
            <person name="Armbrust E.V."/>
            <person name="Green B.R."/>
            <person name="Van de Peer Y."/>
            <person name="Grigoriev I.V."/>
        </authorList>
    </citation>
    <scope>NUCLEOTIDE SEQUENCE [LARGE SCALE GENOMIC DNA]</scope>
    <source>
        <strain evidence="3 4">CCAP 1055/1</strain>
    </source>
</reference>
<dbReference type="GO" id="GO:0004806">
    <property type="term" value="F:triacylglycerol lipase activity"/>
    <property type="evidence" value="ECO:0007669"/>
    <property type="project" value="TreeGrafter"/>
</dbReference>
<feature type="domain" description="Alpha/beta hydrolase fold-3" evidence="2">
    <location>
        <begin position="481"/>
        <end position="726"/>
    </location>
</feature>
<dbReference type="GeneID" id="7196735"/>
<dbReference type="Gene3D" id="3.40.50.1820">
    <property type="entry name" value="alpha/beta hydrolase"/>
    <property type="match status" value="1"/>
</dbReference>
<dbReference type="InParanoid" id="B7FQP4"/>
<dbReference type="PaxDb" id="2850-Phatr43118"/>
<evidence type="ECO:0000313" key="3">
    <source>
        <dbReference type="EMBL" id="EEC51904.1"/>
    </source>
</evidence>
<dbReference type="PANTHER" id="PTHR23025:SF3">
    <property type="entry name" value="HORMONE-SENSITIVE LIPASE"/>
    <property type="match status" value="1"/>
</dbReference>
<evidence type="ECO:0000259" key="2">
    <source>
        <dbReference type="Pfam" id="PF07859"/>
    </source>
</evidence>
<keyword evidence="4" id="KW-1185">Reference proteome</keyword>
<reference evidence="4" key="2">
    <citation type="submission" date="2008-08" db="EMBL/GenBank/DDBJ databases">
        <authorList>
            <consortium name="Diatom Consortium"/>
            <person name="Grigoriev I."/>
            <person name="Grimwood J."/>
            <person name="Kuo A."/>
            <person name="Otillar R.P."/>
            <person name="Salamov A."/>
            <person name="Detter J.C."/>
            <person name="Lindquist E."/>
            <person name="Shapiro H."/>
            <person name="Lucas S."/>
            <person name="Glavina del Rio T."/>
            <person name="Pitluck S."/>
            <person name="Rokhsar D."/>
            <person name="Bowler C."/>
        </authorList>
    </citation>
    <scope>GENOME REANNOTATION</scope>
    <source>
        <strain evidence="4">CCAP 1055/1</strain>
    </source>
</reference>
<proteinExistence type="predicted"/>
<sequence>MPHYSFDAAAFLDQCLKAIQEVIDAEHSSRRTHPALTDLRGCLLTTEHLLFEHFQFLLERERREVSSSKTVHSLLCSRVYPSNLQSLVELLKRILQEKQALDQEHPEQAYVYHQQDQYRSYYQSRNSIDSLLFRLVVILQLCLVRTDDARNSTNFGRRKDIALTNTPGYFSWWIIATVGFAGARTAATAFPRTLLAIRGAAAREGVTIVQAVGGLVLLMSSANAIRKRWGKLWIASRIANSSESLQEWNQQWAMLQFNVSKDDKSSNAPSSSPTLPAFDTCKTQKLVRYAFRDTPWASFWHSQGELRFMMLKRAMDVFYASVGTAITYTGKSAGSDRGKWQLTIASAAAASFYSLIGANRKAHEVTSSSDSARSLIQNAWGMVSLPAIKSLSLQASRLIKGASVADRIEICGVSCFILSKEPAPELAAAIRRAQRLLGRRKMQSNALSTIDEGTEHNPDSIQSPKPFAASSDRHRQRDVIFHLTGGGFFAHIIASDLPFLLDWSAATGAVVICPEYCLLPEHAFPDALHQVEDVYRSLLWGDSVKSLGFEVNRIVVTGESAGGNLAAALCVKICMERDEIHTNVSMTATGGKRNVSDTSMDYIEKETPPSLRLPDALMLSCAVLNLSLDLTLSRVAGTDDPVLPSGLISAISDAYLPSESGISKKNPLVSPIYAADDCLRRFPPTLLFAGSNDPLLDDSVAFNKKLCYLGVESELRAVANLPHAYLGLGTAGFPEAQQVQQECRTWLSHKLATESAC</sequence>
<accession>B7FQP4</accession>
<dbReference type="GO" id="GO:0005829">
    <property type="term" value="C:cytosol"/>
    <property type="evidence" value="ECO:0007669"/>
    <property type="project" value="TreeGrafter"/>
</dbReference>
<dbReference type="EMBL" id="CM000605">
    <property type="protein sequence ID" value="EEC51904.1"/>
    <property type="molecule type" value="Genomic_DNA"/>
</dbReference>
<dbReference type="SUPFAM" id="SSF53474">
    <property type="entry name" value="alpha/beta-Hydrolases"/>
    <property type="match status" value="1"/>
</dbReference>